<gene>
    <name evidence="1" type="ORF">E5329_24035</name>
</gene>
<comment type="caution">
    <text evidence="1">The sequence shown here is derived from an EMBL/GenBank/DDBJ whole genome shotgun (WGS) entry which is preliminary data.</text>
</comment>
<protein>
    <submittedName>
        <fullName evidence="1">Amidoligase</fullName>
    </submittedName>
</protein>
<keyword evidence="2" id="KW-1185">Reference proteome</keyword>
<accession>A0AC61RQV1</accession>
<dbReference type="EMBL" id="SRYA01000081">
    <property type="protein sequence ID" value="TGY90854.1"/>
    <property type="molecule type" value="Genomic_DNA"/>
</dbReference>
<name>A0AC61RQV1_9FIRM</name>
<reference evidence="1" key="1">
    <citation type="submission" date="2019-04" db="EMBL/GenBank/DDBJ databases">
        <title>Microbes associate with the intestines of laboratory mice.</title>
        <authorList>
            <person name="Navarre W."/>
            <person name="Wong E."/>
            <person name="Huang K."/>
            <person name="Tropini C."/>
            <person name="Ng K."/>
            <person name="Yu B."/>
        </authorList>
    </citation>
    <scope>NUCLEOTIDE SEQUENCE</scope>
    <source>
        <strain evidence="1">NM01_1-7b</strain>
    </source>
</reference>
<evidence type="ECO:0000313" key="1">
    <source>
        <dbReference type="EMBL" id="TGY90854.1"/>
    </source>
</evidence>
<proteinExistence type="predicted"/>
<sequence length="318" mass="36704">MFTKRFGLEIEFTGITRQKAAETAVGFLGGSIDATGDYYDARKITAPDGRIWKIMYDGSIHCQKKEGRRTISADNRYSVELVSPILLYREDIGQVQALARRLRKAGGFANKSCGIHIHLDGANHTPRSIRNFVNIIYAHNDLLYKSLQIAPERMRYCKKMDAYLVERMNKEKPKTLGQIEEIWYEKYLGNRNSHYNSSRYYFLNLHSFFHGNHTVELRGFNSTLHAGKIRAYIVLALALNHQALTQKSASYRKVQEENEKFAMRVWLNRIGFIGDEFKSCREHLYQHLDGNAAWRYGSKENVRSHISARNTENGGQNI</sequence>
<organism evidence="1 2">
    <name type="scientific">Petralouisia muris</name>
    <dbReference type="NCBI Taxonomy" id="3032872"/>
    <lineage>
        <taxon>Bacteria</taxon>
        <taxon>Bacillati</taxon>
        <taxon>Bacillota</taxon>
        <taxon>Clostridia</taxon>
        <taxon>Lachnospirales</taxon>
        <taxon>Lachnospiraceae</taxon>
        <taxon>Petralouisia</taxon>
    </lineage>
</organism>
<evidence type="ECO:0000313" key="2">
    <source>
        <dbReference type="Proteomes" id="UP000304953"/>
    </source>
</evidence>
<dbReference type="Proteomes" id="UP000304953">
    <property type="component" value="Unassembled WGS sequence"/>
</dbReference>